<dbReference type="InterPro" id="IPR051795">
    <property type="entry name" value="Glycosyl_Hydrlase_43"/>
</dbReference>
<dbReference type="Pfam" id="PF04616">
    <property type="entry name" value="Glyco_hydro_43"/>
    <property type="match status" value="1"/>
</dbReference>
<dbReference type="EMBL" id="BMHT01000005">
    <property type="protein sequence ID" value="GGF15699.1"/>
    <property type="molecule type" value="Genomic_DNA"/>
</dbReference>
<evidence type="ECO:0000256" key="1">
    <source>
        <dbReference type="ARBA" id="ARBA00009865"/>
    </source>
</evidence>
<reference evidence="6" key="1">
    <citation type="journal article" date="2019" name="Int. J. Syst. Evol. Microbiol.">
        <title>The Global Catalogue of Microorganisms (GCM) 10K type strain sequencing project: providing services to taxonomists for standard genome sequencing and annotation.</title>
        <authorList>
            <consortium name="The Broad Institute Genomics Platform"/>
            <consortium name="The Broad Institute Genome Sequencing Center for Infectious Disease"/>
            <person name="Wu L."/>
            <person name="Ma J."/>
        </authorList>
    </citation>
    <scope>NUCLEOTIDE SEQUENCE [LARGE SCALE GENOMIC DNA]</scope>
    <source>
        <strain evidence="6">CGMCC 1.15197</strain>
    </source>
</reference>
<evidence type="ECO:0000256" key="4">
    <source>
        <dbReference type="RuleBase" id="RU361187"/>
    </source>
</evidence>
<dbReference type="PANTHER" id="PTHR42812">
    <property type="entry name" value="BETA-XYLOSIDASE"/>
    <property type="match status" value="1"/>
</dbReference>
<dbReference type="Proteomes" id="UP000632273">
    <property type="component" value="Unassembled WGS sequence"/>
</dbReference>
<dbReference type="RefSeq" id="WP_229755305.1">
    <property type="nucleotide sequence ID" value="NZ_BMHT01000005.1"/>
</dbReference>
<accession>A0ABQ1UFZ9</accession>
<sequence length="369" mass="40838">MSDLASSTPSPSRRTFVKQAAASLGLLPFLPQITTGMLPLGRATYTNPVYAGLFPDPFVLQHQGVYYAFGTTGNLRAKDGRIFTLLTSKDLVHWKPIGGALTPPKGAEDAEFWAPEVVHHKGTFYMYYSRGGGAIGASVGHRLHVATSQKPEGPYQEQGLLDVPESKFTIDAHPFQDTDGQWYLFYARDFIDSDNGYFPGTGLAVDRLINMTKLAGESRTVMRAKHAWTIFEANRTMPLYGNKTFAQWHTLEGPFVRKHAGKYYCFYSGANFLTPRYGVDYCVADSILGPYSDIGAENGARVLYAVPDHVRGPGHHSHVMAPDGKTEYLVYHAWNAGMKERQLCIDKLAWTAQGPRCEGPTYTPQPMPS</sequence>
<keyword evidence="2 4" id="KW-0378">Hydrolase</keyword>
<evidence type="ECO:0000256" key="2">
    <source>
        <dbReference type="ARBA" id="ARBA00022801"/>
    </source>
</evidence>
<dbReference type="Gene3D" id="2.115.10.20">
    <property type="entry name" value="Glycosyl hydrolase domain, family 43"/>
    <property type="match status" value="1"/>
</dbReference>
<evidence type="ECO:0000313" key="6">
    <source>
        <dbReference type="Proteomes" id="UP000632273"/>
    </source>
</evidence>
<dbReference type="InterPro" id="IPR023296">
    <property type="entry name" value="Glyco_hydro_beta-prop_sf"/>
</dbReference>
<dbReference type="CDD" id="cd08991">
    <property type="entry name" value="GH43_HoAraf43-like"/>
    <property type="match status" value="1"/>
</dbReference>
<dbReference type="InterPro" id="IPR006710">
    <property type="entry name" value="Glyco_hydro_43"/>
</dbReference>
<evidence type="ECO:0000313" key="5">
    <source>
        <dbReference type="EMBL" id="GGF15699.1"/>
    </source>
</evidence>
<organism evidence="5 6">
    <name type="scientific">Hymenobacter cavernae</name>
    <dbReference type="NCBI Taxonomy" id="2044852"/>
    <lineage>
        <taxon>Bacteria</taxon>
        <taxon>Pseudomonadati</taxon>
        <taxon>Bacteroidota</taxon>
        <taxon>Cytophagia</taxon>
        <taxon>Cytophagales</taxon>
        <taxon>Hymenobacteraceae</taxon>
        <taxon>Hymenobacter</taxon>
    </lineage>
</organism>
<dbReference type="SUPFAM" id="SSF75005">
    <property type="entry name" value="Arabinanase/levansucrase/invertase"/>
    <property type="match status" value="1"/>
</dbReference>
<protein>
    <recommendedName>
        <fullName evidence="7">Glycoside hydrolase</fullName>
    </recommendedName>
</protein>
<evidence type="ECO:0000256" key="3">
    <source>
        <dbReference type="ARBA" id="ARBA00023295"/>
    </source>
</evidence>
<keyword evidence="6" id="KW-1185">Reference proteome</keyword>
<dbReference type="PROSITE" id="PS51318">
    <property type="entry name" value="TAT"/>
    <property type="match status" value="1"/>
</dbReference>
<comment type="caution">
    <text evidence="5">The sequence shown here is derived from an EMBL/GenBank/DDBJ whole genome shotgun (WGS) entry which is preliminary data.</text>
</comment>
<dbReference type="PANTHER" id="PTHR42812:SF5">
    <property type="entry name" value="ENDO-ARABINASE"/>
    <property type="match status" value="1"/>
</dbReference>
<dbReference type="InterPro" id="IPR006311">
    <property type="entry name" value="TAT_signal"/>
</dbReference>
<keyword evidence="3 4" id="KW-0326">Glycosidase</keyword>
<proteinExistence type="inferred from homology"/>
<comment type="similarity">
    <text evidence="1 4">Belongs to the glycosyl hydrolase 43 family.</text>
</comment>
<gene>
    <name evidence="5" type="ORF">GCM10011383_28720</name>
</gene>
<name>A0ABQ1UFZ9_9BACT</name>
<evidence type="ECO:0008006" key="7">
    <source>
        <dbReference type="Google" id="ProtNLM"/>
    </source>
</evidence>